<dbReference type="EMBL" id="JAHBMH010000073">
    <property type="protein sequence ID" value="KAK1932641.1"/>
    <property type="molecule type" value="Genomic_DNA"/>
</dbReference>
<reference evidence="2" key="1">
    <citation type="journal article" date="2014" name="Nucleic Acids Res.">
        <title>The evolutionary dynamics of variant antigen genes in Babesia reveal a history of genomic innovation underlying host-parasite interaction.</title>
        <authorList>
            <person name="Jackson A.P."/>
            <person name="Otto T.D."/>
            <person name="Darby A."/>
            <person name="Ramaprasad A."/>
            <person name="Xia D."/>
            <person name="Echaide I.E."/>
            <person name="Farber M."/>
            <person name="Gahlot S."/>
            <person name="Gamble J."/>
            <person name="Gupta D."/>
            <person name="Gupta Y."/>
            <person name="Jackson L."/>
            <person name="Malandrin L."/>
            <person name="Malas T.B."/>
            <person name="Moussa E."/>
            <person name="Nair M."/>
            <person name="Reid A.J."/>
            <person name="Sanders M."/>
            <person name="Sharma J."/>
            <person name="Tracey A."/>
            <person name="Quail M.A."/>
            <person name="Weir W."/>
            <person name="Wastling J.M."/>
            <person name="Hall N."/>
            <person name="Willadsen P."/>
            <person name="Lingelbach K."/>
            <person name="Shiels B."/>
            <person name="Tait A."/>
            <person name="Berriman M."/>
            <person name="Allred D.R."/>
            <person name="Pain A."/>
        </authorList>
    </citation>
    <scope>NUCLEOTIDE SEQUENCE</scope>
    <source>
        <strain evidence="2">1802A</strain>
    </source>
</reference>
<protein>
    <submittedName>
        <fullName evidence="2">Uncharacterized protein</fullName>
    </submittedName>
</protein>
<sequence>MKVICLISSALMLISVVECADSVEQGGYCSSSGFPSHQHRTLKVDLDYMYKFYKLDHFSKNLYKEALQPLIDTNSLDTESGRIVKAMSAFVKQSADLRKFLLKNRYRNVVSVEVCQASNDITFDDFVVIASSIHDKLTVLSSNIVEWNAANSSSESAQPITKVSEGEALEWFKREGFTRSMLSEKTLLSEVRGMIDFILIKEMALDRLIRFHESLYPEPIAV</sequence>
<feature type="chain" id="PRO_5042186293" evidence="1">
    <location>
        <begin position="20"/>
        <end position="222"/>
    </location>
</feature>
<gene>
    <name evidence="2" type="ORF">X943_000100</name>
</gene>
<comment type="caution">
    <text evidence="2">The sequence shown here is derived from an EMBL/GenBank/DDBJ whole genome shotgun (WGS) entry which is preliminary data.</text>
</comment>
<evidence type="ECO:0000313" key="3">
    <source>
        <dbReference type="Proteomes" id="UP001195914"/>
    </source>
</evidence>
<keyword evidence="1" id="KW-0732">Signal</keyword>
<organism evidence="2 3">
    <name type="scientific">Babesia divergens</name>
    <dbReference type="NCBI Taxonomy" id="32595"/>
    <lineage>
        <taxon>Eukaryota</taxon>
        <taxon>Sar</taxon>
        <taxon>Alveolata</taxon>
        <taxon>Apicomplexa</taxon>
        <taxon>Aconoidasida</taxon>
        <taxon>Piroplasmida</taxon>
        <taxon>Babesiidae</taxon>
        <taxon>Babesia</taxon>
    </lineage>
</organism>
<keyword evidence="3" id="KW-1185">Reference proteome</keyword>
<feature type="signal peptide" evidence="1">
    <location>
        <begin position="1"/>
        <end position="19"/>
    </location>
</feature>
<dbReference type="Proteomes" id="UP001195914">
    <property type="component" value="Unassembled WGS sequence"/>
</dbReference>
<evidence type="ECO:0000313" key="2">
    <source>
        <dbReference type="EMBL" id="KAK1932641.1"/>
    </source>
</evidence>
<accession>A0AAD9G6B0</accession>
<name>A0AAD9G6B0_BABDI</name>
<evidence type="ECO:0000256" key="1">
    <source>
        <dbReference type="SAM" id="SignalP"/>
    </source>
</evidence>
<proteinExistence type="predicted"/>
<reference evidence="2" key="2">
    <citation type="submission" date="2021-05" db="EMBL/GenBank/DDBJ databases">
        <authorList>
            <person name="Pain A."/>
        </authorList>
    </citation>
    <scope>NUCLEOTIDE SEQUENCE</scope>
    <source>
        <strain evidence="2">1802A</strain>
    </source>
</reference>
<dbReference type="AlphaFoldDB" id="A0AAD9G6B0"/>